<dbReference type="KEGG" id="vg:15486233"/>
<reference evidence="1 2" key="1">
    <citation type="journal article" date="2013" name="J. Virol.">
        <title>Complete Genome Sequences of Elephant Endotheliotropic Herpesviruses 1A and 1B Determined Directly from Fatal Cases.</title>
        <authorList>
            <person name="Wilkie G.S."/>
            <person name="Davison A.J."/>
            <person name="Watson M."/>
            <person name="Kerr K."/>
            <person name="Sanderson S."/>
            <person name="Bouts T."/>
            <person name="Steinbach F."/>
            <person name="Dastjerdi A."/>
        </authorList>
    </citation>
    <scope>NUCLEOTIDE SEQUENCE [LARGE SCALE GENOMIC DNA]</scope>
    <source>
        <strain evidence="1 2">Raman</strain>
    </source>
</reference>
<dbReference type="Pfam" id="PF03117">
    <property type="entry name" value="Herpes_UL49_1"/>
    <property type="match status" value="1"/>
</dbReference>
<dbReference type="RefSeq" id="YP_007969809.1">
    <property type="nucleotide sequence ID" value="NC_020474.2"/>
</dbReference>
<dbReference type="GO" id="GO:0016032">
    <property type="term" value="P:viral process"/>
    <property type="evidence" value="ECO:0007669"/>
    <property type="project" value="InterPro"/>
</dbReference>
<proteinExistence type="predicted"/>
<protein>
    <submittedName>
        <fullName evidence="1">Protein UL49</fullName>
    </submittedName>
</protein>
<dbReference type="GeneID" id="15486233"/>
<evidence type="ECO:0000313" key="1">
    <source>
        <dbReference type="EMBL" id="AGE10035.1"/>
    </source>
</evidence>
<dbReference type="Proteomes" id="UP000134173">
    <property type="component" value="Segment"/>
</dbReference>
<evidence type="ECO:0000313" key="2">
    <source>
        <dbReference type="Proteomes" id="UP000134173"/>
    </source>
</evidence>
<sequence length="537" mass="61728">MDFNYELFFKQLSTLCTHHSAEHMQTLVFGYAFSDNCPLAWFKTEQKSFRRFDITPYWQKFLERVEDFSSCNLIFTKRPRTIQVFGWLLYMYFVLCMHDISKVLNFGILNAVVFRKVELVYAMLMGHSKKLPDLTLYMFNKMNIAVFGMKLTVPIIWCGISNKVKLVNIKYYNTCFVGRRTTVVKSCPVERNDLSNGMCSYTVERCLPAVELASPSSLFFTPDGYSYKNLRTDWLSEETSALPGGNFLCAMIRAMIDEYCAATDRYIVPIVRDQQSLQQHNVLQTTACLTPGVEYNRRDLYRYALARSLRTGLVTSVIELPLLCIHKIKCEVFKKDIRVIVCQNCGYCLNIGKVKLKNEYMFNLNSVFYYRDQQEKAVNFSMHYDVPHCSLCGSMNLKVIALYEGHVLEEHGIRVYVCTWRAVIGTNNGCTIFNNKTLDIILPCSNRFCYNTTALKDLQGIGLLNLLHHKSTFLCNNCMVQVPAPAHVNDSIPTCAACELVKHEQQQLCCTDGSRASRSRAAERTRQNRGREEITIS</sequence>
<name>M4JV67_ELHV1</name>
<organism evidence="1 2">
    <name type="scientific">Elephantid herpesvirus 1</name>
    <name type="common">EIHV-1</name>
    <name type="synonym">Elephant endotheliotropic herpesvirus</name>
    <dbReference type="NCBI Taxonomy" id="146015"/>
    <lineage>
        <taxon>Viruses</taxon>
        <taxon>Duplodnaviria</taxon>
        <taxon>Heunggongvirae</taxon>
        <taxon>Peploviricota</taxon>
        <taxon>Herviviricetes</taxon>
        <taxon>Herpesvirales</taxon>
        <taxon>Orthoherpesviridae</taxon>
        <taxon>Betaherpesvirinae</taxon>
        <taxon>Proboscivirus</taxon>
        <taxon>Proboscivirus elephantidbeta1</taxon>
    </lineage>
</organism>
<dbReference type="InterPro" id="IPR004339">
    <property type="entry name" value="UL49"/>
</dbReference>
<dbReference type="OrthoDB" id="2844at10239"/>
<organismHost>
    <name type="scientific">Elephantidae</name>
    <name type="common">elephants</name>
    <dbReference type="NCBI Taxonomy" id="9780"/>
</organismHost>
<accession>M4JV67</accession>
<keyword evidence="2" id="KW-1185">Reference proteome</keyword>
<dbReference type="EMBL" id="KC462165">
    <property type="protein sequence ID" value="AGE10035.1"/>
    <property type="molecule type" value="Genomic_DNA"/>
</dbReference>
<gene>
    <name evidence="1" type="primary">U33</name>
</gene>
<dbReference type="GO" id="GO:0019033">
    <property type="term" value="C:viral tegument"/>
    <property type="evidence" value="ECO:0007669"/>
    <property type="project" value="InterPro"/>
</dbReference>